<name>A0A4S3LYD5_9FLAO</name>
<feature type="transmembrane region" description="Helical" evidence="10">
    <location>
        <begin position="250"/>
        <end position="271"/>
    </location>
</feature>
<dbReference type="EC" id="7.-.-.-" evidence="10"/>
<feature type="transmembrane region" description="Helical" evidence="10">
    <location>
        <begin position="34"/>
        <end position="60"/>
    </location>
</feature>
<sequence length="339" mass="36290">MLKKTLHISSSPHIFKGHTTDQIMKNVVWALLPVVFYSVYAFGWNALLVIATATLGSVITEHVLCRLSKKETTIADYSAVITGILLGLTLPPAFPLWMAFVGGALGIALGKYIFGGLGYNVFNPALVARAVLQAAFPVAITTWHPAFLPDRFSEVASSVLALPLMQPQYDVISGATPLSAFKFEGYTTPASELAFGLVSGSAGETCAVIIILGGIYLIARNMMNWRIPAAVLLSAFLLSGALYLVNSELYPSPVFMLFSGGLMLGAVFMATDMVSSPITPLGLWIYGAIIGVLTIVIRVWGGLPEGVMYSILLANAISPQIDRLIKNRVYGTTPKMKAV</sequence>
<keyword evidence="12" id="KW-1185">Reference proteome</keyword>
<accession>A0A4S3LYD5</accession>
<feature type="transmembrane region" description="Helical" evidence="10">
    <location>
        <begin position="225"/>
        <end position="244"/>
    </location>
</feature>
<dbReference type="RefSeq" id="WP_136336682.1">
    <property type="nucleotide sequence ID" value="NZ_QXMP01000003.1"/>
</dbReference>
<protein>
    <recommendedName>
        <fullName evidence="10">Ion-translocating oxidoreductase complex subunit D</fullName>
        <ecNumber evidence="10">7.-.-.-</ecNumber>
    </recommendedName>
    <alternativeName>
        <fullName evidence="10">Rnf electron transport complex subunit D</fullName>
    </alternativeName>
</protein>
<gene>
    <name evidence="10" type="primary">rnfD</name>
    <name evidence="11" type="ORF">E7Z59_12530</name>
</gene>
<proteinExistence type="inferred from homology"/>
<dbReference type="PANTHER" id="PTHR30578">
    <property type="entry name" value="ELECTRON TRANSPORT COMPLEX PROTEIN RNFD"/>
    <property type="match status" value="1"/>
</dbReference>
<evidence type="ECO:0000256" key="5">
    <source>
        <dbReference type="ARBA" id="ARBA00022692"/>
    </source>
</evidence>
<keyword evidence="4 10" id="KW-0288">FMN</keyword>
<evidence type="ECO:0000256" key="1">
    <source>
        <dbReference type="ARBA" id="ARBA00022448"/>
    </source>
</evidence>
<evidence type="ECO:0000256" key="9">
    <source>
        <dbReference type="ARBA" id="ARBA00023136"/>
    </source>
</evidence>
<keyword evidence="6 10" id="KW-1278">Translocase</keyword>
<keyword evidence="8 10" id="KW-1133">Transmembrane helix</keyword>
<evidence type="ECO:0000256" key="8">
    <source>
        <dbReference type="ARBA" id="ARBA00022989"/>
    </source>
</evidence>
<keyword evidence="5 10" id="KW-0812">Transmembrane</keyword>
<keyword evidence="2 10" id="KW-0597">Phosphoprotein</keyword>
<dbReference type="OrthoDB" id="9776359at2"/>
<dbReference type="HAMAP" id="MF_00462">
    <property type="entry name" value="RsxD_RnfD"/>
    <property type="match status" value="1"/>
</dbReference>
<dbReference type="InterPro" id="IPR004338">
    <property type="entry name" value="NqrB/RnfD"/>
</dbReference>
<comment type="cofactor">
    <cofactor evidence="10">
        <name>FMN</name>
        <dbReference type="ChEBI" id="CHEBI:58210"/>
    </cofactor>
</comment>
<organism evidence="11 12">
    <name type="scientific">Robertkochia marina</name>
    <dbReference type="NCBI Taxonomy" id="1227945"/>
    <lineage>
        <taxon>Bacteria</taxon>
        <taxon>Pseudomonadati</taxon>
        <taxon>Bacteroidota</taxon>
        <taxon>Flavobacteriia</taxon>
        <taxon>Flavobacteriales</taxon>
        <taxon>Flavobacteriaceae</taxon>
        <taxon>Robertkochia</taxon>
    </lineage>
</organism>
<dbReference type="EMBL" id="SSMC01000003">
    <property type="protein sequence ID" value="THD66610.1"/>
    <property type="molecule type" value="Genomic_DNA"/>
</dbReference>
<comment type="subcellular location">
    <subcellularLocation>
        <location evidence="10">Cell membrane</location>
        <topology evidence="10">Multi-pass membrane protein</topology>
    </subcellularLocation>
</comment>
<feature type="transmembrane region" description="Helical" evidence="10">
    <location>
        <begin position="96"/>
        <end position="114"/>
    </location>
</feature>
<dbReference type="Pfam" id="PF03116">
    <property type="entry name" value="NQR2_RnfD_RnfE"/>
    <property type="match status" value="1"/>
</dbReference>
<evidence type="ECO:0000313" key="11">
    <source>
        <dbReference type="EMBL" id="THD66610.1"/>
    </source>
</evidence>
<feature type="transmembrane region" description="Helical" evidence="10">
    <location>
        <begin position="193"/>
        <end position="218"/>
    </location>
</feature>
<dbReference type="GO" id="GO:0005886">
    <property type="term" value="C:plasma membrane"/>
    <property type="evidence" value="ECO:0007669"/>
    <property type="project" value="UniProtKB-SubCell"/>
</dbReference>
<dbReference type="PANTHER" id="PTHR30578:SF0">
    <property type="entry name" value="ION-TRANSLOCATING OXIDOREDUCTASE COMPLEX SUBUNIT D"/>
    <property type="match status" value="1"/>
</dbReference>
<reference evidence="11 12" key="1">
    <citation type="submission" date="2019-04" db="EMBL/GenBank/DDBJ databases">
        <title>Draft genome sequence of Robertkochia marina CC-AMO-30D.</title>
        <authorList>
            <person name="Hameed A."/>
            <person name="Lin S.-Y."/>
            <person name="Shahina M."/>
            <person name="Lai W.-A."/>
            <person name="Young C.-C."/>
        </authorList>
    </citation>
    <scope>NUCLEOTIDE SEQUENCE [LARGE SCALE GENOMIC DNA]</scope>
    <source>
        <strain evidence="11 12">CC-AMO-30D</strain>
    </source>
</reference>
<keyword evidence="7 10" id="KW-0249">Electron transport</keyword>
<evidence type="ECO:0000256" key="3">
    <source>
        <dbReference type="ARBA" id="ARBA00022630"/>
    </source>
</evidence>
<feature type="transmembrane region" description="Helical" evidence="10">
    <location>
        <begin position="283"/>
        <end position="301"/>
    </location>
</feature>
<evidence type="ECO:0000256" key="2">
    <source>
        <dbReference type="ARBA" id="ARBA00022553"/>
    </source>
</evidence>
<dbReference type="AlphaFoldDB" id="A0A4S3LYD5"/>
<comment type="caution">
    <text evidence="11">The sequence shown here is derived from an EMBL/GenBank/DDBJ whole genome shotgun (WGS) entry which is preliminary data.</text>
</comment>
<keyword evidence="1 10" id="KW-0813">Transport</keyword>
<keyword evidence="3 10" id="KW-0285">Flavoprotein</keyword>
<dbReference type="Proteomes" id="UP000305939">
    <property type="component" value="Unassembled WGS sequence"/>
</dbReference>
<feature type="modified residue" description="FMN phosphoryl threonine" evidence="10">
    <location>
        <position position="176"/>
    </location>
</feature>
<keyword evidence="9 10" id="KW-0472">Membrane</keyword>
<evidence type="ECO:0000256" key="6">
    <source>
        <dbReference type="ARBA" id="ARBA00022967"/>
    </source>
</evidence>
<keyword evidence="10" id="KW-1003">Cell membrane</keyword>
<comment type="function">
    <text evidence="10">Part of a membrane-bound complex that couples electron transfer with translocation of ions across the membrane.</text>
</comment>
<evidence type="ECO:0000256" key="7">
    <source>
        <dbReference type="ARBA" id="ARBA00022982"/>
    </source>
</evidence>
<evidence type="ECO:0000256" key="10">
    <source>
        <dbReference type="HAMAP-Rule" id="MF_00462"/>
    </source>
</evidence>
<dbReference type="GO" id="GO:0022900">
    <property type="term" value="P:electron transport chain"/>
    <property type="evidence" value="ECO:0007669"/>
    <property type="project" value="UniProtKB-UniRule"/>
</dbReference>
<dbReference type="GO" id="GO:0055085">
    <property type="term" value="P:transmembrane transport"/>
    <property type="evidence" value="ECO:0007669"/>
    <property type="project" value="InterPro"/>
</dbReference>
<comment type="subunit">
    <text evidence="10">The complex is composed of six subunits: RnfA, RnfB, RnfC, RnfD, RnfE and RnfG.</text>
</comment>
<dbReference type="InterPro" id="IPR011303">
    <property type="entry name" value="RnfD_bac"/>
</dbReference>
<comment type="similarity">
    <text evidence="10">Belongs to the NqrB/RnfD family.</text>
</comment>
<feature type="transmembrane region" description="Helical" evidence="10">
    <location>
        <begin position="126"/>
        <end position="146"/>
    </location>
</feature>
<dbReference type="NCBIfam" id="TIGR01946">
    <property type="entry name" value="rnfD"/>
    <property type="match status" value="1"/>
</dbReference>
<evidence type="ECO:0000313" key="12">
    <source>
        <dbReference type="Proteomes" id="UP000305939"/>
    </source>
</evidence>
<evidence type="ECO:0000256" key="4">
    <source>
        <dbReference type="ARBA" id="ARBA00022643"/>
    </source>
</evidence>